<evidence type="ECO:0000313" key="3">
    <source>
        <dbReference type="Proteomes" id="UP001140091"/>
    </source>
</evidence>
<dbReference type="OrthoDB" id="10342562at2759"/>
<accession>A0A9W8MM17</accession>
<comment type="caution">
    <text evidence="2">The sequence shown here is derived from an EMBL/GenBank/DDBJ whole genome shotgun (WGS) entry which is preliminary data.</text>
</comment>
<dbReference type="Proteomes" id="UP001140091">
    <property type="component" value="Unassembled WGS sequence"/>
</dbReference>
<dbReference type="AlphaFoldDB" id="A0A9W8MM17"/>
<name>A0A9W8MM17_9AGAR</name>
<keyword evidence="3" id="KW-1185">Reference proteome</keyword>
<feature type="region of interest" description="Disordered" evidence="1">
    <location>
        <begin position="1"/>
        <end position="74"/>
    </location>
</feature>
<evidence type="ECO:0000256" key="1">
    <source>
        <dbReference type="SAM" id="MobiDB-lite"/>
    </source>
</evidence>
<evidence type="ECO:0000313" key="2">
    <source>
        <dbReference type="EMBL" id="KAJ2934957.1"/>
    </source>
</evidence>
<proteinExistence type="predicted"/>
<reference evidence="2" key="1">
    <citation type="submission" date="2022-06" db="EMBL/GenBank/DDBJ databases">
        <title>Genome Sequence of Candolleomyces eurysporus.</title>
        <authorList>
            <person name="Buettner E."/>
        </authorList>
    </citation>
    <scope>NUCLEOTIDE SEQUENCE</scope>
    <source>
        <strain evidence="2">VTCC 930004</strain>
    </source>
</reference>
<sequence>MTSLTDQKHGDQYPNSTADPTYVQDDSHSAIHNGPIFGNVSLDQEDEEQYPDSTADPACAQSRPVIHNGPIFGNVASDRPQVIMASPTDQEHDDQCRDSSGGPTYIQDDCRRAVHNGPIFGNINHVRYGARQPASDGTRDILALLERLREVPMPKGTFYQRRSRGPIYNNFVMGDVNTYHGPPVKAKRQLYRSQHPLSEHE</sequence>
<dbReference type="EMBL" id="JANBPK010000708">
    <property type="protein sequence ID" value="KAJ2934957.1"/>
    <property type="molecule type" value="Genomic_DNA"/>
</dbReference>
<gene>
    <name evidence="2" type="ORF">H1R20_g2187</name>
</gene>
<organism evidence="2 3">
    <name type="scientific">Candolleomyces eurysporus</name>
    <dbReference type="NCBI Taxonomy" id="2828524"/>
    <lineage>
        <taxon>Eukaryota</taxon>
        <taxon>Fungi</taxon>
        <taxon>Dikarya</taxon>
        <taxon>Basidiomycota</taxon>
        <taxon>Agaricomycotina</taxon>
        <taxon>Agaricomycetes</taxon>
        <taxon>Agaricomycetidae</taxon>
        <taxon>Agaricales</taxon>
        <taxon>Agaricineae</taxon>
        <taxon>Psathyrellaceae</taxon>
        <taxon>Candolleomyces</taxon>
    </lineage>
</organism>
<feature type="compositionally biased region" description="Basic and acidic residues" evidence="1">
    <location>
        <begin position="1"/>
        <end position="11"/>
    </location>
</feature>
<feature type="non-terminal residue" evidence="2">
    <location>
        <position position="201"/>
    </location>
</feature>
<protein>
    <submittedName>
        <fullName evidence="2">Uncharacterized protein</fullName>
    </submittedName>
</protein>